<dbReference type="AlphaFoldDB" id="A0A1X0Y875"/>
<dbReference type="EMBL" id="NAAD01000006">
    <property type="protein sequence ID" value="ORJ61327.1"/>
    <property type="molecule type" value="Genomic_DNA"/>
</dbReference>
<organism evidence="1 2">
    <name type="scientific">Geothermobacter hydrogeniphilus</name>
    <dbReference type="NCBI Taxonomy" id="1969733"/>
    <lineage>
        <taxon>Bacteria</taxon>
        <taxon>Pseudomonadati</taxon>
        <taxon>Thermodesulfobacteriota</taxon>
        <taxon>Desulfuromonadia</taxon>
        <taxon>Desulfuromonadales</taxon>
        <taxon>Geothermobacteraceae</taxon>
        <taxon>Geothermobacter</taxon>
    </lineage>
</organism>
<comment type="caution">
    <text evidence="1">The sequence shown here is derived from an EMBL/GenBank/DDBJ whole genome shotgun (WGS) entry which is preliminary data.</text>
</comment>
<dbReference type="Proteomes" id="UP000193136">
    <property type="component" value="Unassembled WGS sequence"/>
</dbReference>
<name>A0A1X0Y875_9BACT</name>
<evidence type="ECO:0000313" key="2">
    <source>
        <dbReference type="Proteomes" id="UP000193136"/>
    </source>
</evidence>
<sequence>MKFTLSITTRDEFTEGPEVAVVEIDNHLKSRIRQLASAVKILNVYSVRELNGYPTFLMRAHDQETENGPIVPREPEGGFEEMACRAECVTLNVTDSGFYWNGYVKHTDIRFETQTVPLSDLGIAPEPAHPTVETLEKIEASICTGSINDPAIQQVVLREVRKTLLQPDDPYLGIVLEGGLVQAIVTDAPKLTGNWKVMVIDYDTDGTDPELLTPVPQGDGSLASAWVHADYITEAEIDLKAVWESLK</sequence>
<dbReference type="RefSeq" id="WP_085010006.1">
    <property type="nucleotide sequence ID" value="NZ_NAAD01000006.1"/>
</dbReference>
<dbReference type="STRING" id="1969733.B5V00_06760"/>
<dbReference type="OrthoDB" id="5396267at2"/>
<keyword evidence="2" id="KW-1185">Reference proteome</keyword>
<gene>
    <name evidence="1" type="ORF">B5V00_06760</name>
</gene>
<proteinExistence type="predicted"/>
<accession>A0A1X0Y875</accession>
<reference evidence="1 2" key="1">
    <citation type="submission" date="2017-03" db="EMBL/GenBank/DDBJ databases">
        <title>Genome sequence of Geothermobacter sp. EPR-M, Deep-Sea Iron Reducer.</title>
        <authorList>
            <person name="Tully B."/>
            <person name="Savalia P."/>
            <person name="Abuyen K."/>
            <person name="Baughan C."/>
            <person name="Romero E."/>
            <person name="Ronkowski C."/>
            <person name="Torres B."/>
            <person name="Tremblay J."/>
            <person name="Trujillo A."/>
            <person name="Tyler M."/>
            <person name="Perez-Rodriguez I."/>
            <person name="Amend J."/>
        </authorList>
    </citation>
    <scope>NUCLEOTIDE SEQUENCE [LARGE SCALE GENOMIC DNA]</scope>
    <source>
        <strain evidence="1 2">EPR-M</strain>
    </source>
</reference>
<protein>
    <submittedName>
        <fullName evidence="1">Uncharacterized protein</fullName>
    </submittedName>
</protein>
<evidence type="ECO:0000313" key="1">
    <source>
        <dbReference type="EMBL" id="ORJ61327.1"/>
    </source>
</evidence>